<reference evidence="5" key="1">
    <citation type="journal article" date="2020" name="Int. J. Syst. Evol. Microbiol.">
        <title>Alteromonas alba sp. nov., a marine bacterium isolated from the seawater of the West Pacific Ocean.</title>
        <authorList>
            <person name="Sun C."/>
            <person name="Wu Y.-H."/>
            <person name="Xamxidin M."/>
            <person name="Cheng H."/>
            <person name="Xu X.-W."/>
        </authorList>
    </citation>
    <scope>NUCLEOTIDE SEQUENCE [LARGE SCALE GENOMIC DNA]</scope>
    <source>
        <strain evidence="5">9a2</strain>
    </source>
</reference>
<accession>A0ABX5CMJ3</accession>
<evidence type="ECO:0000313" key="5">
    <source>
        <dbReference type="Proteomes" id="UP000239539"/>
    </source>
</evidence>
<feature type="transmembrane region" description="Helical" evidence="2">
    <location>
        <begin position="177"/>
        <end position="197"/>
    </location>
</feature>
<feature type="transmembrane region" description="Helical" evidence="2">
    <location>
        <begin position="146"/>
        <end position="165"/>
    </location>
</feature>
<keyword evidence="2" id="KW-0812">Transmembrane</keyword>
<keyword evidence="5" id="KW-1185">Reference proteome</keyword>
<protein>
    <submittedName>
        <fullName evidence="4">DUF1294 domain-containing protein</fullName>
    </submittedName>
</protein>
<dbReference type="EMBL" id="PVNO01000029">
    <property type="protein sequence ID" value="PRO67875.1"/>
    <property type="molecule type" value="Genomic_DNA"/>
</dbReference>
<dbReference type="PANTHER" id="PTHR12962">
    <property type="entry name" value="CALCIUM-REGULATED HEAT STABLE PROTEIN CRHSP-24-RELATED"/>
    <property type="match status" value="1"/>
</dbReference>
<keyword evidence="2" id="KW-1133">Transmembrane helix</keyword>
<sequence length="206" mass="23154">MKYQGRIKQWDDVKGFGFVEPNGGGIRAFVHIKAFKQRSRRPINGDIIIYEIEKDKQGSHRAHNISLLKEYKAKRSSANKHTSQTKRNVILLSIFCSVLALLTLSGQLPAVLSIVYGALSLVTVLFYGIDKFAAKNNMWRISEAKLHLLSLTGGWPGALIAQQLFKHKRSKSAFMSVYWITVVVNLIVLGLIVFEVVDVQAIMIEI</sequence>
<evidence type="ECO:0000313" key="4">
    <source>
        <dbReference type="EMBL" id="PRO67875.1"/>
    </source>
</evidence>
<dbReference type="SUPFAM" id="SSF50249">
    <property type="entry name" value="Nucleic acid-binding proteins"/>
    <property type="match status" value="1"/>
</dbReference>
<evidence type="ECO:0000256" key="2">
    <source>
        <dbReference type="SAM" id="Phobius"/>
    </source>
</evidence>
<gene>
    <name evidence="4" type="ORF">C6Y39_15740</name>
</gene>
<feature type="transmembrane region" description="Helical" evidence="2">
    <location>
        <begin position="89"/>
        <end position="108"/>
    </location>
</feature>
<feature type="transmembrane region" description="Helical" evidence="2">
    <location>
        <begin position="114"/>
        <end position="134"/>
    </location>
</feature>
<dbReference type="SMART" id="SM00357">
    <property type="entry name" value="CSP"/>
    <property type="match status" value="1"/>
</dbReference>
<evidence type="ECO:0000259" key="3">
    <source>
        <dbReference type="PROSITE" id="PS51857"/>
    </source>
</evidence>
<dbReference type="PROSITE" id="PS51857">
    <property type="entry name" value="CSD_2"/>
    <property type="match status" value="1"/>
</dbReference>
<dbReference type="Gene3D" id="2.40.50.140">
    <property type="entry name" value="Nucleic acid-binding proteins"/>
    <property type="match status" value="1"/>
</dbReference>
<dbReference type="Proteomes" id="UP000239539">
    <property type="component" value="Unassembled WGS sequence"/>
</dbReference>
<name>A0ABX5CMJ3_9ALTE</name>
<keyword evidence="1" id="KW-0597">Phosphoprotein</keyword>
<dbReference type="PANTHER" id="PTHR12962:SF1">
    <property type="entry name" value="COLD SHOCK DOMAIN-CONTAINING PROTEIN CG9705"/>
    <property type="match status" value="1"/>
</dbReference>
<feature type="domain" description="CSD" evidence="3">
    <location>
        <begin position="2"/>
        <end position="67"/>
    </location>
</feature>
<dbReference type="InterPro" id="IPR002059">
    <property type="entry name" value="CSP_DNA-bd"/>
</dbReference>
<dbReference type="Pfam" id="PF06961">
    <property type="entry name" value="DUF1294"/>
    <property type="match status" value="1"/>
</dbReference>
<comment type="caution">
    <text evidence="4">The sequence shown here is derived from an EMBL/GenBank/DDBJ whole genome shotgun (WGS) entry which is preliminary data.</text>
</comment>
<evidence type="ECO:0000256" key="1">
    <source>
        <dbReference type="ARBA" id="ARBA00022553"/>
    </source>
</evidence>
<organism evidence="4 5">
    <name type="scientific">Alteromonas gracilis</name>
    <dbReference type="NCBI Taxonomy" id="1479524"/>
    <lineage>
        <taxon>Bacteria</taxon>
        <taxon>Pseudomonadati</taxon>
        <taxon>Pseudomonadota</taxon>
        <taxon>Gammaproteobacteria</taxon>
        <taxon>Alteromonadales</taxon>
        <taxon>Alteromonadaceae</taxon>
        <taxon>Alteromonas/Salinimonas group</taxon>
        <taxon>Alteromonas</taxon>
    </lineage>
</organism>
<dbReference type="InterPro" id="IPR052069">
    <property type="entry name" value="Ca-reg_mRNA-binding_domain"/>
</dbReference>
<dbReference type="Pfam" id="PF00313">
    <property type="entry name" value="CSD"/>
    <property type="match status" value="1"/>
</dbReference>
<dbReference type="CDD" id="cd04458">
    <property type="entry name" value="CSP_CDS"/>
    <property type="match status" value="1"/>
</dbReference>
<dbReference type="InterPro" id="IPR012340">
    <property type="entry name" value="NA-bd_OB-fold"/>
</dbReference>
<keyword evidence="2" id="KW-0472">Membrane</keyword>
<proteinExistence type="predicted"/>
<dbReference type="RefSeq" id="WP_105932200.1">
    <property type="nucleotide sequence ID" value="NZ_PVNO01000029.1"/>
</dbReference>
<dbReference type="InterPro" id="IPR010718">
    <property type="entry name" value="DUF1294"/>
</dbReference>
<dbReference type="InterPro" id="IPR011129">
    <property type="entry name" value="CSD"/>
</dbReference>